<dbReference type="Proteomes" id="UP000691718">
    <property type="component" value="Unassembled WGS sequence"/>
</dbReference>
<dbReference type="PANTHER" id="PTHR21610:SF9">
    <property type="entry name" value="VON WILLEBRAND FACTOR A DOMAIN-CONTAINING PROTEIN 8"/>
    <property type="match status" value="1"/>
</dbReference>
<organism evidence="3 4">
    <name type="scientific">Parnassius apollo</name>
    <name type="common">Apollo butterfly</name>
    <name type="synonym">Papilio apollo</name>
    <dbReference type="NCBI Taxonomy" id="110799"/>
    <lineage>
        <taxon>Eukaryota</taxon>
        <taxon>Metazoa</taxon>
        <taxon>Ecdysozoa</taxon>
        <taxon>Arthropoda</taxon>
        <taxon>Hexapoda</taxon>
        <taxon>Insecta</taxon>
        <taxon>Pterygota</taxon>
        <taxon>Neoptera</taxon>
        <taxon>Endopterygota</taxon>
        <taxon>Lepidoptera</taxon>
        <taxon>Glossata</taxon>
        <taxon>Ditrysia</taxon>
        <taxon>Papilionoidea</taxon>
        <taxon>Papilionidae</taxon>
        <taxon>Parnassiinae</taxon>
        <taxon>Parnassini</taxon>
        <taxon>Parnassius</taxon>
        <taxon>Parnassius</taxon>
    </lineage>
</organism>
<dbReference type="InterPro" id="IPR011704">
    <property type="entry name" value="ATPase_dyneun-rel_AAA"/>
</dbReference>
<dbReference type="OrthoDB" id="5186at2759"/>
<reference evidence="3" key="1">
    <citation type="submission" date="2021-04" db="EMBL/GenBank/DDBJ databases">
        <authorList>
            <person name="Tunstrom K."/>
        </authorList>
    </citation>
    <scope>NUCLEOTIDE SEQUENCE</scope>
</reference>
<gene>
    <name evidence="3" type="ORF">PAPOLLO_LOCUS23285</name>
</gene>
<protein>
    <submittedName>
        <fullName evidence="3">(apollo) hypothetical protein</fullName>
    </submittedName>
</protein>
<dbReference type="PANTHER" id="PTHR21610">
    <property type="entry name" value="VON WILLEBRAND FACTOR A DOMAIN-CONTAINING PROTEIN 8"/>
    <property type="match status" value="1"/>
</dbReference>
<keyword evidence="4" id="KW-1185">Reference proteome</keyword>
<proteinExistence type="predicted"/>
<name>A0A8S3Y3V7_PARAO</name>
<dbReference type="GO" id="GO:0016887">
    <property type="term" value="F:ATP hydrolysis activity"/>
    <property type="evidence" value="ECO:0007669"/>
    <property type="project" value="InterPro"/>
</dbReference>
<evidence type="ECO:0000256" key="1">
    <source>
        <dbReference type="SAM" id="SignalP"/>
    </source>
</evidence>
<evidence type="ECO:0000259" key="2">
    <source>
        <dbReference type="Pfam" id="PF07728"/>
    </source>
</evidence>
<keyword evidence="1" id="KW-0732">Signal</keyword>
<sequence length="399" mass="41847">MIPSIALSIFLSNFVILTLAELPADSGQQRLTAQYDEIPSKEVSEILFGENPQQRKVLELLLHDIQRGNHLLLVENRGLENKKIADRLLHHLNRPTEYIQLRRNTTIQSLTVQQNIKNGIIIYEDSPLVKAVKYGYVLVVSEADKASTIVTSSLNTLMANREMALSDGRRMIPKEAMYSSGIKSAGFLPVHENFRMIVLASRTGFPYLEDSSARSEFRYGENGITVKAVGSSPLVTTAVMGGYGTGPHSASAIATGSAVATATAKTFGWGTSTATANAAGSSVATVTAHSYDAGVATGTITTTGSSVAYATAYAHDSGVATVNVNTAGSAKGDASADAYNLGRSTAAVTCTGSSVAGGTARSQDRGIATAIANTAGSSVVKAQAIARGNQVVTDTQKRP</sequence>
<dbReference type="EMBL" id="CAJQZP010001427">
    <property type="protein sequence ID" value="CAG5045457.1"/>
    <property type="molecule type" value="Genomic_DNA"/>
</dbReference>
<dbReference type="GO" id="GO:0005524">
    <property type="term" value="F:ATP binding"/>
    <property type="evidence" value="ECO:0007669"/>
    <property type="project" value="InterPro"/>
</dbReference>
<dbReference type="GO" id="GO:0005737">
    <property type="term" value="C:cytoplasm"/>
    <property type="evidence" value="ECO:0007669"/>
    <property type="project" value="TreeGrafter"/>
</dbReference>
<comment type="caution">
    <text evidence="3">The sequence shown here is derived from an EMBL/GenBank/DDBJ whole genome shotgun (WGS) entry which is preliminary data.</text>
</comment>
<feature type="domain" description="ATPase dynein-related AAA" evidence="2">
    <location>
        <begin position="71"/>
        <end position="200"/>
    </location>
</feature>
<dbReference type="AlphaFoldDB" id="A0A8S3Y3V7"/>
<feature type="signal peptide" evidence="1">
    <location>
        <begin position="1"/>
        <end position="20"/>
    </location>
</feature>
<dbReference type="InterPro" id="IPR039891">
    <property type="entry name" value="VWA8"/>
</dbReference>
<evidence type="ECO:0000313" key="3">
    <source>
        <dbReference type="EMBL" id="CAG5045457.1"/>
    </source>
</evidence>
<accession>A0A8S3Y3V7</accession>
<evidence type="ECO:0000313" key="4">
    <source>
        <dbReference type="Proteomes" id="UP000691718"/>
    </source>
</evidence>
<feature type="chain" id="PRO_5035790536" evidence="1">
    <location>
        <begin position="21"/>
        <end position="399"/>
    </location>
</feature>
<dbReference type="Pfam" id="PF07728">
    <property type="entry name" value="AAA_5"/>
    <property type="match status" value="1"/>
</dbReference>